<dbReference type="Proteomes" id="UP001500653">
    <property type="component" value="Unassembled WGS sequence"/>
</dbReference>
<organism evidence="1 2">
    <name type="scientific">Prauserella halophila</name>
    <dbReference type="NCBI Taxonomy" id="185641"/>
    <lineage>
        <taxon>Bacteria</taxon>
        <taxon>Bacillati</taxon>
        <taxon>Actinomycetota</taxon>
        <taxon>Actinomycetes</taxon>
        <taxon>Pseudonocardiales</taxon>
        <taxon>Pseudonocardiaceae</taxon>
        <taxon>Prauserella</taxon>
    </lineage>
</organism>
<proteinExistence type="predicted"/>
<accession>A0ABP4HB70</accession>
<evidence type="ECO:0000313" key="1">
    <source>
        <dbReference type="EMBL" id="GAA1253935.1"/>
    </source>
</evidence>
<evidence type="ECO:0000313" key="2">
    <source>
        <dbReference type="Proteomes" id="UP001500653"/>
    </source>
</evidence>
<protein>
    <recommendedName>
        <fullName evidence="3">Integrase</fullName>
    </recommendedName>
</protein>
<comment type="caution">
    <text evidence="1">The sequence shown here is derived from an EMBL/GenBank/DDBJ whole genome shotgun (WGS) entry which is preliminary data.</text>
</comment>
<reference evidence="2" key="1">
    <citation type="journal article" date="2019" name="Int. J. Syst. Evol. Microbiol.">
        <title>The Global Catalogue of Microorganisms (GCM) 10K type strain sequencing project: providing services to taxonomists for standard genome sequencing and annotation.</title>
        <authorList>
            <consortium name="The Broad Institute Genomics Platform"/>
            <consortium name="The Broad Institute Genome Sequencing Center for Infectious Disease"/>
            <person name="Wu L."/>
            <person name="Ma J."/>
        </authorList>
    </citation>
    <scope>NUCLEOTIDE SEQUENCE [LARGE SCALE GENOMIC DNA]</scope>
    <source>
        <strain evidence="2">JCM 13023</strain>
    </source>
</reference>
<evidence type="ECO:0008006" key="3">
    <source>
        <dbReference type="Google" id="ProtNLM"/>
    </source>
</evidence>
<sequence length="87" mass="9553">MPPTKVAEWAGHSVAVLLRVYAKCIDGGEQADRERVERQLGGGWSLCRVFAVNTRHGPHRAAHHRTHEKRPAGLSFQVTGAFLVRGG</sequence>
<keyword evidence="2" id="KW-1185">Reference proteome</keyword>
<dbReference type="EMBL" id="BAAALN010000020">
    <property type="protein sequence ID" value="GAA1253935.1"/>
    <property type="molecule type" value="Genomic_DNA"/>
</dbReference>
<name>A0ABP4HB70_9PSEU</name>
<gene>
    <name evidence="1" type="ORF">GCM10009676_46380</name>
</gene>